<evidence type="ECO:0000256" key="2">
    <source>
        <dbReference type="ARBA" id="ARBA00023445"/>
    </source>
</evidence>
<protein>
    <recommendedName>
        <fullName evidence="3">NAD-dependent epimerase/dehydratase domain-containing protein</fullName>
    </recommendedName>
</protein>
<comment type="caution">
    <text evidence="4">The sequence shown here is derived from an EMBL/GenBank/DDBJ whole genome shotgun (WGS) entry which is preliminary data.</text>
</comment>
<accession>A0ABR2XCI7</accession>
<keyword evidence="5" id="KW-1185">Reference proteome</keyword>
<keyword evidence="1" id="KW-0560">Oxidoreductase</keyword>
<sequence length="359" mass="39472">MCSPHRPSDAQHLLITGITGYIGFKTLLLALERGYRVRGIIRSDRNISELQSKSSFIGHCYAQGQLDLTVIPDFFDIGIWIKALDGISSILHLASPLAIECDNYETAIIKPAISMVTTVLEAASRVPTVKRVVVTSSCVTLVPFEWNSNPDSERLYTVSDGNWSPNRPFQNAMEAYWASKALSRLATRNFVVDRKPQFDFVNLLPSVVIGPDERIAPTEGVDSLLQGTRAAVLAPALDGSTNSAFPYVGVPVHVADVAKAHVDAAITDLIPGNSEFILSSDTPDGVVWDKDIRSIATKFFAREVGDQALPMKGTLPSIKWRLDGRTTEDAFGWKFRTFEDTMRELIGQYLGLKRNMLGG</sequence>
<proteinExistence type="inferred from homology"/>
<evidence type="ECO:0000313" key="5">
    <source>
        <dbReference type="Proteomes" id="UP001465668"/>
    </source>
</evidence>
<dbReference type="PANTHER" id="PTHR10366:SF564">
    <property type="entry name" value="STEROL-4-ALPHA-CARBOXYLATE 3-DEHYDROGENASE, DECARBOXYLATING"/>
    <property type="match status" value="1"/>
</dbReference>
<gene>
    <name evidence="4" type="ORF">SCAR479_11919</name>
</gene>
<evidence type="ECO:0000259" key="3">
    <source>
        <dbReference type="Pfam" id="PF01370"/>
    </source>
</evidence>
<dbReference type="SUPFAM" id="SSF51735">
    <property type="entry name" value="NAD(P)-binding Rossmann-fold domains"/>
    <property type="match status" value="1"/>
</dbReference>
<evidence type="ECO:0000256" key="1">
    <source>
        <dbReference type="ARBA" id="ARBA00023002"/>
    </source>
</evidence>
<comment type="similarity">
    <text evidence="2">Belongs to the NAD(P)-dependent epimerase/dehydratase family. Dihydroflavonol-4-reductase subfamily.</text>
</comment>
<dbReference type="EMBL" id="JARVKM010000075">
    <property type="protein sequence ID" value="KAK9771440.1"/>
    <property type="molecule type" value="Genomic_DNA"/>
</dbReference>
<name>A0ABR2XCI7_9PEZI</name>
<dbReference type="Pfam" id="PF01370">
    <property type="entry name" value="Epimerase"/>
    <property type="match status" value="1"/>
</dbReference>
<dbReference type="InterPro" id="IPR001509">
    <property type="entry name" value="Epimerase_deHydtase"/>
</dbReference>
<dbReference type="Gene3D" id="3.40.50.720">
    <property type="entry name" value="NAD(P)-binding Rossmann-like Domain"/>
    <property type="match status" value="1"/>
</dbReference>
<feature type="domain" description="NAD-dependent epimerase/dehydratase" evidence="3">
    <location>
        <begin position="14"/>
        <end position="262"/>
    </location>
</feature>
<dbReference type="PANTHER" id="PTHR10366">
    <property type="entry name" value="NAD DEPENDENT EPIMERASE/DEHYDRATASE"/>
    <property type="match status" value="1"/>
</dbReference>
<dbReference type="InterPro" id="IPR050425">
    <property type="entry name" value="NAD(P)_dehydrat-like"/>
</dbReference>
<organism evidence="4 5">
    <name type="scientific">Seiridium cardinale</name>
    <dbReference type="NCBI Taxonomy" id="138064"/>
    <lineage>
        <taxon>Eukaryota</taxon>
        <taxon>Fungi</taxon>
        <taxon>Dikarya</taxon>
        <taxon>Ascomycota</taxon>
        <taxon>Pezizomycotina</taxon>
        <taxon>Sordariomycetes</taxon>
        <taxon>Xylariomycetidae</taxon>
        <taxon>Amphisphaeriales</taxon>
        <taxon>Sporocadaceae</taxon>
        <taxon>Seiridium</taxon>
    </lineage>
</organism>
<reference evidence="4 5" key="1">
    <citation type="submission" date="2024-02" db="EMBL/GenBank/DDBJ databases">
        <title>First draft genome assembly of two strains of Seiridium cardinale.</title>
        <authorList>
            <person name="Emiliani G."/>
            <person name="Scali E."/>
        </authorList>
    </citation>
    <scope>NUCLEOTIDE SEQUENCE [LARGE SCALE GENOMIC DNA]</scope>
    <source>
        <strain evidence="4 5">BM-138-000479</strain>
    </source>
</reference>
<dbReference type="InterPro" id="IPR036291">
    <property type="entry name" value="NAD(P)-bd_dom_sf"/>
</dbReference>
<dbReference type="Proteomes" id="UP001465668">
    <property type="component" value="Unassembled WGS sequence"/>
</dbReference>
<evidence type="ECO:0000313" key="4">
    <source>
        <dbReference type="EMBL" id="KAK9771440.1"/>
    </source>
</evidence>